<dbReference type="AlphaFoldDB" id="A0A3N5AX14"/>
<protein>
    <recommendedName>
        <fullName evidence="3">WD40 repeat protein</fullName>
    </recommendedName>
</protein>
<dbReference type="RefSeq" id="WP_123927849.1">
    <property type="nucleotide sequence ID" value="NZ_RKRE01000001.1"/>
</dbReference>
<evidence type="ECO:0000313" key="2">
    <source>
        <dbReference type="Proteomes" id="UP000282654"/>
    </source>
</evidence>
<dbReference type="Gene3D" id="2.120.10.30">
    <property type="entry name" value="TolB, C-terminal domain"/>
    <property type="match status" value="1"/>
</dbReference>
<dbReference type="SUPFAM" id="SSF82171">
    <property type="entry name" value="DPP6 N-terminal domain-like"/>
    <property type="match status" value="1"/>
</dbReference>
<accession>A0A3N5AX14</accession>
<reference evidence="1 2" key="1">
    <citation type="submission" date="2018-11" db="EMBL/GenBank/DDBJ databases">
        <title>Genomic Encyclopedia of Type Strains, Phase IV (KMG-IV): sequencing the most valuable type-strain genomes for metagenomic binning, comparative biology and taxonomic classification.</title>
        <authorList>
            <person name="Goeker M."/>
        </authorList>
    </citation>
    <scope>NUCLEOTIDE SEQUENCE [LARGE SCALE GENOMIC DNA]</scope>
    <source>
        <strain evidence="1 2">DSM 102936</strain>
    </source>
</reference>
<proteinExistence type="predicted"/>
<evidence type="ECO:0000313" key="1">
    <source>
        <dbReference type="EMBL" id="RPF49806.1"/>
    </source>
</evidence>
<keyword evidence="2" id="KW-1185">Reference proteome</keyword>
<organism evidence="1 2">
    <name type="scientific">Thermodesulfitimonas autotrophica</name>
    <dbReference type="NCBI Taxonomy" id="1894989"/>
    <lineage>
        <taxon>Bacteria</taxon>
        <taxon>Bacillati</taxon>
        <taxon>Bacillota</taxon>
        <taxon>Clostridia</taxon>
        <taxon>Thermoanaerobacterales</taxon>
        <taxon>Thermoanaerobacteraceae</taxon>
        <taxon>Thermodesulfitimonas</taxon>
    </lineage>
</organism>
<name>A0A3N5AX14_9THEO</name>
<sequence length="370" mass="39867">MRSGKLAKVALCFGLCLLAVYGCFKGYPLGAPAGREVEGALKSRGGREVVVFTLVRGPVRGFYSEGRSSPGEVAASVWLLDPGTGAAWRLSDGETSRAMHPALSPDGRFVLYVRGSEHPGERNSLAWVALDGKGRLGIPPGEKFNPWWPAFSPRGDRIAYSALPDQIVLQDTKGGSGKPLGAHITKNRGEKYSRLDSLRWSPKGSYLTWEAVPQGAGSFLYPIFTVRVDGTRLKQVARGHSPAWDPEGKRLYFLVPAQQTEEGAFDPSLPAYIVSVRPDGSAVRNEAVFKTAAGLGTAFGVGEKVFYYAAAVTLADGTVAETIVALDRVKKTKKAVFKAPPGCWVADLVVGKTNCLEELKKRRAQEAQRS</sequence>
<dbReference type="OrthoDB" id="108903at2"/>
<dbReference type="InterPro" id="IPR011042">
    <property type="entry name" value="6-blade_b-propeller_TolB-like"/>
</dbReference>
<evidence type="ECO:0008006" key="3">
    <source>
        <dbReference type="Google" id="ProtNLM"/>
    </source>
</evidence>
<dbReference type="EMBL" id="RKRE01000001">
    <property type="protein sequence ID" value="RPF49806.1"/>
    <property type="molecule type" value="Genomic_DNA"/>
</dbReference>
<dbReference type="Proteomes" id="UP000282654">
    <property type="component" value="Unassembled WGS sequence"/>
</dbReference>
<gene>
    <name evidence="1" type="ORF">EDD75_0629</name>
</gene>
<comment type="caution">
    <text evidence="1">The sequence shown here is derived from an EMBL/GenBank/DDBJ whole genome shotgun (WGS) entry which is preliminary data.</text>
</comment>
<dbReference type="PROSITE" id="PS51257">
    <property type="entry name" value="PROKAR_LIPOPROTEIN"/>
    <property type="match status" value="1"/>
</dbReference>